<proteinExistence type="predicted"/>
<dbReference type="GO" id="GO:0003677">
    <property type="term" value="F:DNA binding"/>
    <property type="evidence" value="ECO:0007669"/>
    <property type="project" value="InterPro"/>
</dbReference>
<sequence length="42" mass="4611">MKTSKFTEAQIALSLKQAELGTKVEEVCRKLGISEAILFSVL</sequence>
<dbReference type="InterPro" id="IPR002514">
    <property type="entry name" value="Transposase_8"/>
</dbReference>
<dbReference type="Pfam" id="PF01527">
    <property type="entry name" value="HTH_Tnp_1"/>
    <property type="match status" value="1"/>
</dbReference>
<protein>
    <submittedName>
        <fullName evidence="1">Transposase</fullName>
    </submittedName>
</protein>
<reference evidence="1 2" key="1">
    <citation type="submission" date="2019-08" db="EMBL/GenBank/DDBJ databases">
        <authorList>
            <person name="Peeters C."/>
        </authorList>
    </citation>
    <scope>NUCLEOTIDE SEQUENCE [LARGE SCALE GENOMIC DNA]</scope>
    <source>
        <strain evidence="1 2">LMG 31114</strain>
    </source>
</reference>
<dbReference type="EMBL" id="CABPSK010000004">
    <property type="protein sequence ID" value="VVE37044.1"/>
    <property type="molecule type" value="Genomic_DNA"/>
</dbReference>
<keyword evidence="2" id="KW-1185">Reference proteome</keyword>
<dbReference type="AlphaFoldDB" id="A0A5E4XL76"/>
<name>A0A5E4XL76_9BURK</name>
<accession>A0A5E4XL76</accession>
<dbReference type="Proteomes" id="UP000366945">
    <property type="component" value="Unassembled WGS sequence"/>
</dbReference>
<dbReference type="GO" id="GO:0006313">
    <property type="term" value="P:DNA transposition"/>
    <property type="evidence" value="ECO:0007669"/>
    <property type="project" value="InterPro"/>
</dbReference>
<organism evidence="1 2">
    <name type="scientific">Pandoraea pneumonica</name>
    <dbReference type="NCBI Taxonomy" id="2508299"/>
    <lineage>
        <taxon>Bacteria</taxon>
        <taxon>Pseudomonadati</taxon>
        <taxon>Pseudomonadota</taxon>
        <taxon>Betaproteobacteria</taxon>
        <taxon>Burkholderiales</taxon>
        <taxon>Burkholderiaceae</taxon>
        <taxon>Pandoraea</taxon>
    </lineage>
</organism>
<evidence type="ECO:0000313" key="2">
    <source>
        <dbReference type="Proteomes" id="UP000366945"/>
    </source>
</evidence>
<gene>
    <name evidence="1" type="ORF">PPN31114_03961</name>
</gene>
<evidence type="ECO:0000313" key="1">
    <source>
        <dbReference type="EMBL" id="VVE37044.1"/>
    </source>
</evidence>
<dbReference type="GO" id="GO:0004803">
    <property type="term" value="F:transposase activity"/>
    <property type="evidence" value="ECO:0007669"/>
    <property type="project" value="InterPro"/>
</dbReference>